<reference evidence="4 5" key="1">
    <citation type="journal article" date="2019" name="Sci. Rep.">
        <title>Orb-weaving spider Araneus ventricosus genome elucidates the spidroin gene catalogue.</title>
        <authorList>
            <person name="Kono N."/>
            <person name="Nakamura H."/>
            <person name="Ohtoshi R."/>
            <person name="Moran D.A.P."/>
            <person name="Shinohara A."/>
            <person name="Yoshida Y."/>
            <person name="Fujiwara M."/>
            <person name="Mori M."/>
            <person name="Tomita M."/>
            <person name="Arakawa K."/>
        </authorList>
    </citation>
    <scope>NUCLEOTIDE SEQUENCE [LARGE SCALE GENOMIC DNA]</scope>
</reference>
<dbReference type="InterPro" id="IPR038336">
    <property type="entry name" value="NET_sf"/>
</dbReference>
<dbReference type="AlphaFoldDB" id="A0A4Y2CXU7"/>
<feature type="region of interest" description="Disordered" evidence="1">
    <location>
        <begin position="1"/>
        <end position="20"/>
    </location>
</feature>
<dbReference type="EMBL" id="BGPR01087939">
    <property type="protein sequence ID" value="GBM09233.1"/>
    <property type="molecule type" value="Genomic_DNA"/>
</dbReference>
<dbReference type="EMBL" id="BGPR01087945">
    <property type="protein sequence ID" value="GBM09270.1"/>
    <property type="molecule type" value="Genomic_DNA"/>
</dbReference>
<feature type="domain" description="NET" evidence="2">
    <location>
        <begin position="1"/>
        <end position="33"/>
    </location>
</feature>
<dbReference type="InterPro" id="IPR027353">
    <property type="entry name" value="NET_dom"/>
</dbReference>
<keyword evidence="5" id="KW-1185">Reference proteome</keyword>
<proteinExistence type="predicted"/>
<gene>
    <name evidence="3" type="ORF">AVEN_19275_1</name>
    <name evidence="4" type="ORF">AVEN_88403_1</name>
</gene>
<evidence type="ECO:0000313" key="3">
    <source>
        <dbReference type="EMBL" id="GBM09233.1"/>
    </source>
</evidence>
<sequence>MSYDENKQLSSNNKLPGDKLGRIVHAIQSRKADTTTPMANTKPEPDIFPHQDVQVARGGLARLPACPMASGPP</sequence>
<comment type="caution">
    <text evidence="4">The sequence shown here is derived from an EMBL/GenBank/DDBJ whole genome shotgun (WGS) entry which is preliminary data.</text>
</comment>
<dbReference type="Proteomes" id="UP000499080">
    <property type="component" value="Unassembled WGS sequence"/>
</dbReference>
<evidence type="ECO:0000256" key="1">
    <source>
        <dbReference type="SAM" id="MobiDB-lite"/>
    </source>
</evidence>
<accession>A0A4Y2CXU7</accession>
<protein>
    <recommendedName>
        <fullName evidence="2">NET domain-containing protein</fullName>
    </recommendedName>
</protein>
<dbReference type="Pfam" id="PF17035">
    <property type="entry name" value="BET"/>
    <property type="match status" value="1"/>
</dbReference>
<evidence type="ECO:0000259" key="2">
    <source>
        <dbReference type="Pfam" id="PF17035"/>
    </source>
</evidence>
<organism evidence="4 5">
    <name type="scientific">Araneus ventricosus</name>
    <name type="common">Orbweaver spider</name>
    <name type="synonym">Epeira ventricosa</name>
    <dbReference type="NCBI Taxonomy" id="182803"/>
    <lineage>
        <taxon>Eukaryota</taxon>
        <taxon>Metazoa</taxon>
        <taxon>Ecdysozoa</taxon>
        <taxon>Arthropoda</taxon>
        <taxon>Chelicerata</taxon>
        <taxon>Arachnida</taxon>
        <taxon>Araneae</taxon>
        <taxon>Araneomorphae</taxon>
        <taxon>Entelegynae</taxon>
        <taxon>Araneoidea</taxon>
        <taxon>Araneidae</taxon>
        <taxon>Araneus</taxon>
    </lineage>
</organism>
<feature type="region of interest" description="Disordered" evidence="1">
    <location>
        <begin position="28"/>
        <end position="48"/>
    </location>
</feature>
<dbReference type="Gene3D" id="1.20.1270.220">
    <property type="match status" value="1"/>
</dbReference>
<evidence type="ECO:0000313" key="4">
    <source>
        <dbReference type="EMBL" id="GBM09270.1"/>
    </source>
</evidence>
<name>A0A4Y2CXU7_ARAVE</name>
<evidence type="ECO:0000313" key="5">
    <source>
        <dbReference type="Proteomes" id="UP000499080"/>
    </source>
</evidence>